<accession>A0A2V3U1G7</accession>
<gene>
    <name evidence="1" type="ORF">C7450_1265</name>
</gene>
<evidence type="ECO:0000313" key="1">
    <source>
        <dbReference type="EMBL" id="PXW50527.1"/>
    </source>
</evidence>
<keyword evidence="2" id="KW-1185">Reference proteome</keyword>
<dbReference type="Proteomes" id="UP000248021">
    <property type="component" value="Unassembled WGS sequence"/>
</dbReference>
<proteinExistence type="predicted"/>
<dbReference type="EMBL" id="QJJK01000026">
    <property type="protein sequence ID" value="PXW50527.1"/>
    <property type="molecule type" value="Genomic_DNA"/>
</dbReference>
<reference evidence="1 2" key="1">
    <citation type="submission" date="2018-05" db="EMBL/GenBank/DDBJ databases">
        <title>Genomic Encyclopedia of Type Strains, Phase IV (KMG-IV): sequencing the most valuable type-strain genomes for metagenomic binning, comparative biology and taxonomic classification.</title>
        <authorList>
            <person name="Goeker M."/>
        </authorList>
    </citation>
    <scope>NUCLEOTIDE SEQUENCE [LARGE SCALE GENOMIC DNA]</scope>
    <source>
        <strain evidence="1 2">DSM 6462</strain>
    </source>
</reference>
<name>A0A2V3U1G7_9HYPH</name>
<dbReference type="AlphaFoldDB" id="A0A2V3U1G7"/>
<sequence>MNIRHNGQRVLITMNGACDDSITTSFSRV</sequence>
<evidence type="ECO:0000313" key="2">
    <source>
        <dbReference type="Proteomes" id="UP000248021"/>
    </source>
</evidence>
<comment type="caution">
    <text evidence="1">The sequence shown here is derived from an EMBL/GenBank/DDBJ whole genome shotgun (WGS) entry which is preliminary data.</text>
</comment>
<organism evidence="1 2">
    <name type="scientific">Chelatococcus asaccharovorans</name>
    <dbReference type="NCBI Taxonomy" id="28210"/>
    <lineage>
        <taxon>Bacteria</taxon>
        <taxon>Pseudomonadati</taxon>
        <taxon>Pseudomonadota</taxon>
        <taxon>Alphaproteobacteria</taxon>
        <taxon>Hyphomicrobiales</taxon>
        <taxon>Chelatococcaceae</taxon>
        <taxon>Chelatococcus</taxon>
    </lineage>
</organism>
<protein>
    <submittedName>
        <fullName evidence="1">Uncharacterized protein</fullName>
    </submittedName>
</protein>